<accession>A0A506PQE8</accession>
<evidence type="ECO:0000313" key="1">
    <source>
        <dbReference type="EMBL" id="TPV35934.1"/>
    </source>
</evidence>
<evidence type="ECO:0000313" key="2">
    <source>
        <dbReference type="Proteomes" id="UP000317332"/>
    </source>
</evidence>
<protein>
    <submittedName>
        <fullName evidence="1">Uncharacterized protein</fullName>
    </submittedName>
</protein>
<dbReference type="Proteomes" id="UP000317332">
    <property type="component" value="Unassembled WGS sequence"/>
</dbReference>
<dbReference type="EMBL" id="VHIQ01000001">
    <property type="protein sequence ID" value="TPV35934.1"/>
    <property type="molecule type" value="Genomic_DNA"/>
</dbReference>
<comment type="caution">
    <text evidence="1">The sequence shown here is derived from an EMBL/GenBank/DDBJ whole genome shotgun (WGS) entry which is preliminary data.</text>
</comment>
<reference evidence="1 2" key="1">
    <citation type="submission" date="2019-06" db="EMBL/GenBank/DDBJ databases">
        <title>Flavobacteriaceae Paucihalobacterium erythroidium CWB-1, complete genome.</title>
        <authorList>
            <person name="Wu S."/>
        </authorList>
    </citation>
    <scope>NUCLEOTIDE SEQUENCE [LARGE SCALE GENOMIC DNA]</scope>
    <source>
        <strain evidence="1 2">CWB-1</strain>
    </source>
</reference>
<name>A0A506PQE8_9FLAO</name>
<keyword evidence="2" id="KW-1185">Reference proteome</keyword>
<proteinExistence type="predicted"/>
<gene>
    <name evidence="1" type="ORF">FJ651_03170</name>
</gene>
<dbReference type="RefSeq" id="WP_140988944.1">
    <property type="nucleotide sequence ID" value="NZ_VHIQ01000001.1"/>
</dbReference>
<sequence length="237" mass="27345">MKTKLILVILFILLCGLLQSQNFSSKLDNFQKDLPEMDFIIMPFDMDNRVSIGKLKDDGTLEVNIPEFSSIQLPSNVVHDDLLNFEYIVKFRCGNSSDLKVSESLKGFRGGYFALWREGKRSGWAGSVFAVSNKELIPWLEDDAYMQPVLGSYYEIIYVTEDAEIKTTCENTWEIADFKIDMEYQVDLNLKKGYNLIEYEILDIFETNSNEITNKPNKIKIKSPTDFSGIIWTAKYF</sequence>
<dbReference type="AlphaFoldDB" id="A0A506PQE8"/>
<organism evidence="1 2">
    <name type="scientific">Paucihalobacter ruber</name>
    <dbReference type="NCBI Taxonomy" id="2567861"/>
    <lineage>
        <taxon>Bacteria</taxon>
        <taxon>Pseudomonadati</taxon>
        <taxon>Bacteroidota</taxon>
        <taxon>Flavobacteriia</taxon>
        <taxon>Flavobacteriales</taxon>
        <taxon>Flavobacteriaceae</taxon>
        <taxon>Paucihalobacter</taxon>
    </lineage>
</organism>
<dbReference type="OrthoDB" id="1418179at2"/>